<dbReference type="InterPro" id="IPR017438">
    <property type="entry name" value="ATP-NAD_kinase_N"/>
</dbReference>
<keyword evidence="5 8" id="KW-0521">NADP</keyword>
<evidence type="ECO:0000256" key="2">
    <source>
        <dbReference type="ARBA" id="ARBA00022741"/>
    </source>
</evidence>
<keyword evidence="3 8" id="KW-0418">Kinase</keyword>
<feature type="binding site" evidence="8">
    <location>
        <begin position="175"/>
        <end position="180"/>
    </location>
    <ligand>
        <name>NAD(+)</name>
        <dbReference type="ChEBI" id="CHEBI:57540"/>
    </ligand>
</feature>
<evidence type="ECO:0000256" key="7">
    <source>
        <dbReference type="ARBA" id="ARBA00047925"/>
    </source>
</evidence>
<dbReference type="GO" id="GO:0019674">
    <property type="term" value="P:NAD+ metabolic process"/>
    <property type="evidence" value="ECO:0007669"/>
    <property type="project" value="InterPro"/>
</dbReference>
<dbReference type="EC" id="2.7.1.23" evidence="8"/>
<dbReference type="OrthoDB" id="9774737at2"/>
<keyword evidence="6 8" id="KW-0520">NAD</keyword>
<evidence type="ECO:0000256" key="4">
    <source>
        <dbReference type="ARBA" id="ARBA00022840"/>
    </source>
</evidence>
<dbReference type="HAMAP" id="MF_00361">
    <property type="entry name" value="NAD_kinase"/>
    <property type="match status" value="1"/>
</dbReference>
<evidence type="ECO:0000313" key="10">
    <source>
        <dbReference type="Proteomes" id="UP000184035"/>
    </source>
</evidence>
<dbReference type="InterPro" id="IPR002504">
    <property type="entry name" value="NADK"/>
</dbReference>
<evidence type="ECO:0000256" key="5">
    <source>
        <dbReference type="ARBA" id="ARBA00022857"/>
    </source>
</evidence>
<feature type="binding site" evidence="8">
    <location>
        <position position="234"/>
    </location>
    <ligand>
        <name>NAD(+)</name>
        <dbReference type="ChEBI" id="CHEBI:57540"/>
    </ligand>
</feature>
<feature type="binding site" evidence="8">
    <location>
        <position position="162"/>
    </location>
    <ligand>
        <name>NAD(+)</name>
        <dbReference type="ChEBI" id="CHEBI:57540"/>
    </ligand>
</feature>
<dbReference type="AlphaFoldDB" id="A0A1M4XM78"/>
<comment type="cofactor">
    <cofactor evidence="8">
        <name>a divalent metal cation</name>
        <dbReference type="ChEBI" id="CHEBI:60240"/>
    </cofactor>
</comment>
<comment type="subcellular location">
    <subcellularLocation>
        <location evidence="8">Cytoplasm</location>
    </subcellularLocation>
</comment>
<comment type="similarity">
    <text evidence="8">Belongs to the NAD kinase family.</text>
</comment>
<evidence type="ECO:0000256" key="1">
    <source>
        <dbReference type="ARBA" id="ARBA00022679"/>
    </source>
</evidence>
<name>A0A1M4XM78_9CLOT</name>
<dbReference type="EMBL" id="FQVM01000019">
    <property type="protein sequence ID" value="SHE94506.1"/>
    <property type="molecule type" value="Genomic_DNA"/>
</dbReference>
<keyword evidence="4 8" id="KW-0067">ATP-binding</keyword>
<comment type="function">
    <text evidence="8">Involved in the regulation of the intracellular balance of NAD and NADP, and is a key enzyme in the biosynthesis of NADP. Catalyzes specifically the phosphorylation on 2'-hydroxyl of the adenosine moiety of NAD to yield NADP.</text>
</comment>
<dbReference type="GO" id="GO:0051287">
    <property type="term" value="F:NAD binding"/>
    <property type="evidence" value="ECO:0007669"/>
    <property type="project" value="UniProtKB-ARBA"/>
</dbReference>
<dbReference type="FunFam" id="2.60.200.30:FF:000009">
    <property type="entry name" value="Poly(P)/ATP NAD kinase"/>
    <property type="match status" value="1"/>
</dbReference>
<dbReference type="Pfam" id="PF20143">
    <property type="entry name" value="NAD_kinase_C"/>
    <property type="match status" value="1"/>
</dbReference>
<feature type="active site" description="Proton acceptor" evidence="8">
    <location>
        <position position="60"/>
    </location>
</feature>
<dbReference type="GO" id="GO:0005737">
    <property type="term" value="C:cytoplasm"/>
    <property type="evidence" value="ECO:0007669"/>
    <property type="project" value="UniProtKB-SubCell"/>
</dbReference>
<dbReference type="Pfam" id="PF01513">
    <property type="entry name" value="NAD_kinase"/>
    <property type="match status" value="1"/>
</dbReference>
<evidence type="ECO:0000256" key="3">
    <source>
        <dbReference type="ARBA" id="ARBA00022777"/>
    </source>
</evidence>
<evidence type="ECO:0000256" key="6">
    <source>
        <dbReference type="ARBA" id="ARBA00023027"/>
    </source>
</evidence>
<comment type="catalytic activity">
    <reaction evidence="7 8">
        <text>NAD(+) + ATP = ADP + NADP(+) + H(+)</text>
        <dbReference type="Rhea" id="RHEA:18629"/>
        <dbReference type="ChEBI" id="CHEBI:15378"/>
        <dbReference type="ChEBI" id="CHEBI:30616"/>
        <dbReference type="ChEBI" id="CHEBI:57540"/>
        <dbReference type="ChEBI" id="CHEBI:58349"/>
        <dbReference type="ChEBI" id="CHEBI:456216"/>
        <dbReference type="EC" id="2.7.1.23"/>
    </reaction>
</comment>
<feature type="binding site" evidence="8">
    <location>
        <position position="145"/>
    </location>
    <ligand>
        <name>NAD(+)</name>
        <dbReference type="ChEBI" id="CHEBI:57540"/>
    </ligand>
</feature>
<dbReference type="SUPFAM" id="SSF111331">
    <property type="entry name" value="NAD kinase/diacylglycerol kinase-like"/>
    <property type="match status" value="1"/>
</dbReference>
<dbReference type="GO" id="GO:0003951">
    <property type="term" value="F:NAD+ kinase activity"/>
    <property type="evidence" value="ECO:0007669"/>
    <property type="project" value="UniProtKB-UniRule"/>
</dbReference>
<keyword evidence="2 8" id="KW-0547">Nucleotide-binding</keyword>
<dbReference type="InterPro" id="IPR017437">
    <property type="entry name" value="ATP-NAD_kinase_PpnK-typ_C"/>
</dbReference>
<evidence type="ECO:0000313" key="9">
    <source>
        <dbReference type="EMBL" id="SHE94506.1"/>
    </source>
</evidence>
<dbReference type="PANTHER" id="PTHR20275:SF0">
    <property type="entry name" value="NAD KINASE"/>
    <property type="match status" value="1"/>
</dbReference>
<organism evidence="9 10">
    <name type="scientific">Clostridium fallax</name>
    <dbReference type="NCBI Taxonomy" id="1533"/>
    <lineage>
        <taxon>Bacteria</taxon>
        <taxon>Bacillati</taxon>
        <taxon>Bacillota</taxon>
        <taxon>Clostridia</taxon>
        <taxon>Eubacteriales</taxon>
        <taxon>Clostridiaceae</taxon>
        <taxon>Clostridium</taxon>
    </lineage>
</organism>
<dbReference type="InterPro" id="IPR016064">
    <property type="entry name" value="NAD/diacylglycerol_kinase_sf"/>
</dbReference>
<reference evidence="9 10" key="1">
    <citation type="submission" date="2016-11" db="EMBL/GenBank/DDBJ databases">
        <authorList>
            <person name="Jaros S."/>
            <person name="Januszkiewicz K."/>
            <person name="Wedrychowicz H."/>
        </authorList>
    </citation>
    <scope>NUCLEOTIDE SEQUENCE [LARGE SCALE GENOMIC DNA]</scope>
    <source>
        <strain evidence="9 10">DSM 2631</strain>
    </source>
</reference>
<accession>A0A1M4XM78</accession>
<feature type="binding site" evidence="8">
    <location>
        <begin position="60"/>
        <end position="61"/>
    </location>
    <ligand>
        <name>NAD(+)</name>
        <dbReference type="ChEBI" id="CHEBI:57540"/>
    </ligand>
</feature>
<sequence length="276" mass="30974">MDNIGLYINPMKDRQGTIKDKAILKIKEYFPKALVHHIKNNYCSYNIPENLEVIIVFGGDGTILGVARDILPKIKAPILGINIGNLGFLTNVDINELDIALKKLKNHQYKVSKRMMLNCEVFNGIEEYKDNALNDIVISRGTLSRIAKFNIYVDGDFYDEFKGDGIIISSPTGSTAYSFSAGGPLIHPSLDTICITPICSHSPNMRPIILPGTSSINIKSDCDMEELYVTIDGQKSIKLFKTYSLNIKKSKVSCNLIQLTDFNYYKVLRKKILNKK</sequence>
<proteinExistence type="inferred from homology"/>
<protein>
    <recommendedName>
        <fullName evidence="8">NAD kinase</fullName>
        <ecNumber evidence="8">2.7.1.23</ecNumber>
    </recommendedName>
    <alternativeName>
        <fullName evidence="8">ATP-dependent NAD kinase</fullName>
    </alternativeName>
</protein>
<keyword evidence="1 8" id="KW-0808">Transferase</keyword>
<dbReference type="GO" id="GO:0005524">
    <property type="term" value="F:ATP binding"/>
    <property type="evidence" value="ECO:0007669"/>
    <property type="project" value="UniProtKB-KW"/>
</dbReference>
<dbReference type="Gene3D" id="3.40.50.10330">
    <property type="entry name" value="Probable inorganic polyphosphate/atp-NAD kinase, domain 1"/>
    <property type="match status" value="1"/>
</dbReference>
<dbReference type="Proteomes" id="UP000184035">
    <property type="component" value="Unassembled WGS sequence"/>
</dbReference>
<evidence type="ECO:0000256" key="8">
    <source>
        <dbReference type="HAMAP-Rule" id="MF_00361"/>
    </source>
</evidence>
<dbReference type="GO" id="GO:0006741">
    <property type="term" value="P:NADP+ biosynthetic process"/>
    <property type="evidence" value="ECO:0007669"/>
    <property type="project" value="UniProtKB-UniRule"/>
</dbReference>
<dbReference type="GO" id="GO:0046872">
    <property type="term" value="F:metal ion binding"/>
    <property type="evidence" value="ECO:0007669"/>
    <property type="project" value="UniProtKB-UniRule"/>
</dbReference>
<dbReference type="STRING" id="1533.SAMN05443638_11929"/>
<gene>
    <name evidence="8" type="primary">nadK</name>
    <name evidence="9" type="ORF">SAMN05443638_11929</name>
</gene>
<dbReference type="RefSeq" id="WP_072896711.1">
    <property type="nucleotide sequence ID" value="NZ_FQVM01000019.1"/>
</dbReference>
<dbReference type="PANTHER" id="PTHR20275">
    <property type="entry name" value="NAD KINASE"/>
    <property type="match status" value="1"/>
</dbReference>
<dbReference type="Gene3D" id="2.60.200.30">
    <property type="entry name" value="Probable inorganic polyphosphate/atp-NAD kinase, domain 2"/>
    <property type="match status" value="1"/>
</dbReference>
<feature type="binding site" evidence="8">
    <location>
        <begin position="134"/>
        <end position="135"/>
    </location>
    <ligand>
        <name>NAD(+)</name>
        <dbReference type="ChEBI" id="CHEBI:57540"/>
    </ligand>
</feature>
<feature type="binding site" evidence="8">
    <location>
        <position position="164"/>
    </location>
    <ligand>
        <name>NAD(+)</name>
        <dbReference type="ChEBI" id="CHEBI:57540"/>
    </ligand>
</feature>
<comment type="caution">
    <text evidence="8">Lacks conserved residue(s) required for the propagation of feature annotation.</text>
</comment>
<keyword evidence="8" id="KW-0963">Cytoplasm</keyword>
<keyword evidence="10" id="KW-1185">Reference proteome</keyword>